<gene>
    <name evidence="2" type="ORF">EZS28_006686</name>
</gene>
<evidence type="ECO:0000256" key="1">
    <source>
        <dbReference type="SAM" id="SignalP"/>
    </source>
</evidence>
<name>A0A5J4WSK8_9EUKA</name>
<accession>A0A5J4WSK8</accession>
<feature type="signal peptide" evidence="1">
    <location>
        <begin position="1"/>
        <end position="27"/>
    </location>
</feature>
<proteinExistence type="predicted"/>
<comment type="caution">
    <text evidence="2">The sequence shown here is derived from an EMBL/GenBank/DDBJ whole genome shotgun (WGS) entry which is preliminary data.</text>
</comment>
<dbReference type="Proteomes" id="UP000324800">
    <property type="component" value="Unassembled WGS sequence"/>
</dbReference>
<keyword evidence="1" id="KW-0732">Signal</keyword>
<protein>
    <submittedName>
        <fullName evidence="2">Uncharacterized protein</fullName>
    </submittedName>
</protein>
<evidence type="ECO:0000313" key="2">
    <source>
        <dbReference type="EMBL" id="KAA6397793.1"/>
    </source>
</evidence>
<sequence length="70" mass="7966">MTLVLEPVSVILLDFFFFFFFLTPEDQESFEGDELVTLLELHGRESAQEFSSFCKDVGSSILDGDINSCY</sequence>
<dbReference type="AlphaFoldDB" id="A0A5J4WSK8"/>
<feature type="chain" id="PRO_5023940219" evidence="1">
    <location>
        <begin position="28"/>
        <end position="70"/>
    </location>
</feature>
<reference evidence="2 3" key="1">
    <citation type="submission" date="2019-03" db="EMBL/GenBank/DDBJ databases">
        <title>Single cell metagenomics reveals metabolic interactions within the superorganism composed of flagellate Streblomastix strix and complex community of Bacteroidetes bacteria on its surface.</title>
        <authorList>
            <person name="Treitli S.C."/>
            <person name="Kolisko M."/>
            <person name="Husnik F."/>
            <person name="Keeling P."/>
            <person name="Hampl V."/>
        </authorList>
    </citation>
    <scope>NUCLEOTIDE SEQUENCE [LARGE SCALE GENOMIC DNA]</scope>
    <source>
        <strain evidence="2">ST1C</strain>
    </source>
</reference>
<organism evidence="2 3">
    <name type="scientific">Streblomastix strix</name>
    <dbReference type="NCBI Taxonomy" id="222440"/>
    <lineage>
        <taxon>Eukaryota</taxon>
        <taxon>Metamonada</taxon>
        <taxon>Preaxostyla</taxon>
        <taxon>Oxymonadida</taxon>
        <taxon>Streblomastigidae</taxon>
        <taxon>Streblomastix</taxon>
    </lineage>
</organism>
<dbReference type="EMBL" id="SNRW01001103">
    <property type="protein sequence ID" value="KAA6397793.1"/>
    <property type="molecule type" value="Genomic_DNA"/>
</dbReference>
<evidence type="ECO:0000313" key="3">
    <source>
        <dbReference type="Proteomes" id="UP000324800"/>
    </source>
</evidence>